<protein>
    <submittedName>
        <fullName evidence="1">Uncharacterized protein</fullName>
    </submittedName>
</protein>
<dbReference type="Proteomes" id="UP001177021">
    <property type="component" value="Unassembled WGS sequence"/>
</dbReference>
<sequence>MVGPRVLQGESLEAFNEGIGHILNRWLALQTAVDYKWGGDNLKAQKLIADVRTWFAQSKEPLHIDGLKTLINEGMNVAFDLSIEDGSNEDMIEELTVLYEDCLNGDFRSIDSLREFCDILKSVASTTATTTTSDTKGHEPMLSNNLLLAGYLAHEFLTKGTLMGKPWVPSEVSDDSEEEGEGDIGEAVPKTIDGDEDGKVRETYENLKGGEIHLQGVVNPT</sequence>
<comment type="caution">
    <text evidence="1">The sequence shown here is derived from an EMBL/GenBank/DDBJ whole genome shotgun (WGS) entry which is preliminary data.</text>
</comment>
<reference evidence="1" key="1">
    <citation type="submission" date="2023-10" db="EMBL/GenBank/DDBJ databases">
        <authorList>
            <person name="Rodriguez Cubillos JULIANA M."/>
            <person name="De Vega J."/>
        </authorList>
    </citation>
    <scope>NUCLEOTIDE SEQUENCE</scope>
</reference>
<evidence type="ECO:0000313" key="2">
    <source>
        <dbReference type="Proteomes" id="UP001177021"/>
    </source>
</evidence>
<keyword evidence="2" id="KW-1185">Reference proteome</keyword>
<evidence type="ECO:0000313" key="1">
    <source>
        <dbReference type="EMBL" id="CAJ2643906.1"/>
    </source>
</evidence>
<organism evidence="1 2">
    <name type="scientific">Trifolium pratense</name>
    <name type="common">Red clover</name>
    <dbReference type="NCBI Taxonomy" id="57577"/>
    <lineage>
        <taxon>Eukaryota</taxon>
        <taxon>Viridiplantae</taxon>
        <taxon>Streptophyta</taxon>
        <taxon>Embryophyta</taxon>
        <taxon>Tracheophyta</taxon>
        <taxon>Spermatophyta</taxon>
        <taxon>Magnoliopsida</taxon>
        <taxon>eudicotyledons</taxon>
        <taxon>Gunneridae</taxon>
        <taxon>Pentapetalae</taxon>
        <taxon>rosids</taxon>
        <taxon>fabids</taxon>
        <taxon>Fabales</taxon>
        <taxon>Fabaceae</taxon>
        <taxon>Papilionoideae</taxon>
        <taxon>50 kb inversion clade</taxon>
        <taxon>NPAAA clade</taxon>
        <taxon>Hologalegina</taxon>
        <taxon>IRL clade</taxon>
        <taxon>Trifolieae</taxon>
        <taxon>Trifolium</taxon>
    </lineage>
</organism>
<gene>
    <name evidence="1" type="ORF">MILVUS5_LOCUS13051</name>
</gene>
<accession>A0ACB0JJ92</accession>
<proteinExistence type="predicted"/>
<name>A0ACB0JJ92_TRIPR</name>
<dbReference type="EMBL" id="CASHSV030000034">
    <property type="protein sequence ID" value="CAJ2643906.1"/>
    <property type="molecule type" value="Genomic_DNA"/>
</dbReference>